<sequence>MKKIKLVPHKVEYAEQMSQLSSASQVKEALGLSDKQTSLVGTIDFIRFIQDEEKSGKQYSRVIMNEDEKLIGVITLKELDSEKKTSHIGTWIGSPYWGQGYNQLVKAEMLYIAFHHLGLEYVFAGARKVNIRSQKAQIKLPYMSIGVEKEFPKEHRKLENQEGVPCVLNVVRKNHFIDWYENFYSTLF</sequence>
<dbReference type="GO" id="GO:0016747">
    <property type="term" value="F:acyltransferase activity, transferring groups other than amino-acyl groups"/>
    <property type="evidence" value="ECO:0007669"/>
    <property type="project" value="InterPro"/>
</dbReference>
<dbReference type="EMBL" id="LJJC01000006">
    <property type="protein sequence ID" value="KQL51521.1"/>
    <property type="molecule type" value="Genomic_DNA"/>
</dbReference>
<protein>
    <submittedName>
        <fullName evidence="2">GNAT family acetyltransferase</fullName>
    </submittedName>
</protein>
<dbReference type="PANTHER" id="PTHR43792:SF1">
    <property type="entry name" value="N-ACETYLTRANSFERASE DOMAIN-CONTAINING PROTEIN"/>
    <property type="match status" value="1"/>
</dbReference>
<evidence type="ECO:0000313" key="2">
    <source>
        <dbReference type="EMBL" id="KQL51521.1"/>
    </source>
</evidence>
<dbReference type="STRING" id="157838.AN964_21450"/>
<proteinExistence type="predicted"/>
<dbReference type="Pfam" id="PF13302">
    <property type="entry name" value="Acetyltransf_3"/>
    <property type="match status" value="1"/>
</dbReference>
<dbReference type="SUPFAM" id="SSF55729">
    <property type="entry name" value="Acyl-CoA N-acyltransferases (Nat)"/>
    <property type="match status" value="1"/>
</dbReference>
<evidence type="ECO:0000313" key="3">
    <source>
        <dbReference type="Proteomes" id="UP000051888"/>
    </source>
</evidence>
<dbReference type="InterPro" id="IPR000182">
    <property type="entry name" value="GNAT_dom"/>
</dbReference>
<dbReference type="InterPro" id="IPR016181">
    <property type="entry name" value="Acyl_CoA_acyltransferase"/>
</dbReference>
<dbReference type="PATRIC" id="fig|157838.3.peg.4714"/>
<dbReference type="InterPro" id="IPR051531">
    <property type="entry name" value="N-acetyltransferase"/>
</dbReference>
<dbReference type="AlphaFoldDB" id="A0A0Q3TD33"/>
<accession>A0A0Q3TD33</accession>
<dbReference type="RefSeq" id="WP_055741830.1">
    <property type="nucleotide sequence ID" value="NZ_JAAIWL010000079.1"/>
</dbReference>
<keyword evidence="3" id="KW-1185">Reference proteome</keyword>
<organism evidence="2 3">
    <name type="scientific">Heyndrickxia shackletonii</name>
    <dbReference type="NCBI Taxonomy" id="157838"/>
    <lineage>
        <taxon>Bacteria</taxon>
        <taxon>Bacillati</taxon>
        <taxon>Bacillota</taxon>
        <taxon>Bacilli</taxon>
        <taxon>Bacillales</taxon>
        <taxon>Bacillaceae</taxon>
        <taxon>Heyndrickxia</taxon>
    </lineage>
</organism>
<dbReference type="Gene3D" id="3.40.630.30">
    <property type="match status" value="1"/>
</dbReference>
<gene>
    <name evidence="2" type="ORF">AN964_21450</name>
</gene>
<name>A0A0Q3TD33_9BACI</name>
<keyword evidence="2" id="KW-0808">Transferase</keyword>
<comment type="caution">
    <text evidence="2">The sequence shown here is derived from an EMBL/GenBank/DDBJ whole genome shotgun (WGS) entry which is preliminary data.</text>
</comment>
<reference evidence="2 3" key="1">
    <citation type="submission" date="2015-09" db="EMBL/GenBank/DDBJ databases">
        <title>Genome sequencing project for genomic taxonomy and phylogenomics of Bacillus-like bacteria.</title>
        <authorList>
            <person name="Liu B."/>
            <person name="Wang J."/>
            <person name="Zhu Y."/>
            <person name="Liu G."/>
            <person name="Chen Q."/>
            <person name="Chen Z."/>
            <person name="Lan J."/>
            <person name="Che J."/>
            <person name="Ge C."/>
            <person name="Shi H."/>
            <person name="Pan Z."/>
            <person name="Liu X."/>
        </authorList>
    </citation>
    <scope>NUCLEOTIDE SEQUENCE [LARGE SCALE GENOMIC DNA]</scope>
    <source>
        <strain evidence="2 3">LMG 18435</strain>
    </source>
</reference>
<dbReference type="PANTHER" id="PTHR43792">
    <property type="entry name" value="GNAT FAMILY, PUTATIVE (AFU_ORTHOLOGUE AFUA_3G00765)-RELATED-RELATED"/>
    <property type="match status" value="1"/>
</dbReference>
<feature type="domain" description="N-acetyltransferase" evidence="1">
    <location>
        <begin position="5"/>
        <end position="139"/>
    </location>
</feature>
<dbReference type="OrthoDB" id="162775at2"/>
<dbReference type="Proteomes" id="UP000051888">
    <property type="component" value="Unassembled WGS sequence"/>
</dbReference>
<evidence type="ECO:0000259" key="1">
    <source>
        <dbReference type="Pfam" id="PF13302"/>
    </source>
</evidence>